<keyword evidence="3 7" id="KW-0645">Protease</keyword>
<dbReference type="FunFam" id="3.90.226.10:FF:000002">
    <property type="entry name" value="ATP-dependent Clp protease proteolytic subunit"/>
    <property type="match status" value="1"/>
</dbReference>
<evidence type="ECO:0000256" key="5">
    <source>
        <dbReference type="ARBA" id="ARBA00022825"/>
    </source>
</evidence>
<dbReference type="HAMAP" id="MF_00444">
    <property type="entry name" value="ClpP"/>
    <property type="match status" value="1"/>
</dbReference>
<sequence length="226" mass="24100">MSSHSSLVVPGTPAVQGTLGSATTLPPALRSPGGDMGLDAQVFNRLLRERIIFLGQPVMDEMANAICAQLLLLAAEDPERDIFLYINSPGGSISAGMAIYDTMQFVQNDVATVGLGLAASMGQFLLCAGAKGKRYATPHARIMMHQPSGGIGGTAADIAIQAEQMLYVKRQMAERIAFHTGQTQEQIEKDSDRDRWFSADEARDYGFVDHVITGAKDVPSGAGTRS</sequence>
<organism evidence="10">
    <name type="scientific">uncultured Nocardioidaceae bacterium</name>
    <dbReference type="NCBI Taxonomy" id="253824"/>
    <lineage>
        <taxon>Bacteria</taxon>
        <taxon>Bacillati</taxon>
        <taxon>Actinomycetota</taxon>
        <taxon>Actinomycetes</taxon>
        <taxon>Propionibacteriales</taxon>
        <taxon>Nocardioidaceae</taxon>
        <taxon>environmental samples</taxon>
    </lineage>
</organism>
<name>A0A6J4M0M1_9ACTN</name>
<evidence type="ECO:0000256" key="7">
    <source>
        <dbReference type="HAMAP-Rule" id="MF_00444"/>
    </source>
</evidence>
<comment type="similarity">
    <text evidence="1 7 9">Belongs to the peptidase S14 family.</text>
</comment>
<dbReference type="GO" id="GO:0005737">
    <property type="term" value="C:cytoplasm"/>
    <property type="evidence" value="ECO:0007669"/>
    <property type="project" value="UniProtKB-SubCell"/>
</dbReference>
<comment type="subcellular location">
    <subcellularLocation>
        <location evidence="7">Cytoplasm</location>
    </subcellularLocation>
</comment>
<dbReference type="GO" id="GO:0051117">
    <property type="term" value="F:ATPase binding"/>
    <property type="evidence" value="ECO:0007669"/>
    <property type="project" value="TreeGrafter"/>
</dbReference>
<dbReference type="GO" id="GO:0006515">
    <property type="term" value="P:protein quality control for misfolded or incompletely synthesized proteins"/>
    <property type="evidence" value="ECO:0007669"/>
    <property type="project" value="TreeGrafter"/>
</dbReference>
<dbReference type="AlphaFoldDB" id="A0A6J4M0M1"/>
<dbReference type="Gene3D" id="3.90.226.10">
    <property type="entry name" value="2-enoyl-CoA Hydratase, Chain A, domain 1"/>
    <property type="match status" value="1"/>
</dbReference>
<dbReference type="EMBL" id="CADCUF010000231">
    <property type="protein sequence ID" value="CAA9346866.1"/>
    <property type="molecule type" value="Genomic_DNA"/>
</dbReference>
<dbReference type="InterPro" id="IPR029045">
    <property type="entry name" value="ClpP/crotonase-like_dom_sf"/>
</dbReference>
<dbReference type="NCBIfam" id="NF009205">
    <property type="entry name" value="PRK12553.1"/>
    <property type="match status" value="1"/>
</dbReference>
<dbReference type="PRINTS" id="PR00127">
    <property type="entry name" value="CLPPROTEASEP"/>
</dbReference>
<dbReference type="PROSITE" id="PS00382">
    <property type="entry name" value="CLP_PROTEASE_HIS"/>
    <property type="match status" value="1"/>
</dbReference>
<protein>
    <recommendedName>
        <fullName evidence="7 9">ATP-dependent Clp protease proteolytic subunit</fullName>
        <ecNumber evidence="7">3.4.21.92</ecNumber>
    </recommendedName>
    <alternativeName>
        <fullName evidence="7">Endopeptidase Clp</fullName>
    </alternativeName>
</protein>
<comment type="subunit">
    <text evidence="7">Fourteen ClpP subunits assemble into 2 heptameric rings which stack back to back to give a disk-like structure with a central cavity, resembling the structure of eukaryotic proteasomes.</text>
</comment>
<proteinExistence type="inferred from homology"/>
<feature type="active site" evidence="7 8">
    <location>
        <position position="145"/>
    </location>
</feature>
<evidence type="ECO:0000256" key="2">
    <source>
        <dbReference type="ARBA" id="ARBA00022490"/>
    </source>
</evidence>
<evidence type="ECO:0000256" key="3">
    <source>
        <dbReference type="ARBA" id="ARBA00022670"/>
    </source>
</evidence>
<evidence type="ECO:0000256" key="6">
    <source>
        <dbReference type="ARBA" id="ARBA00034021"/>
    </source>
</evidence>
<gene>
    <name evidence="7" type="primary">clpP</name>
    <name evidence="10" type="ORF">AVDCRST_MAG24-1566</name>
</gene>
<dbReference type="EC" id="3.4.21.92" evidence="7"/>
<dbReference type="PANTHER" id="PTHR10381:SF70">
    <property type="entry name" value="ATP-DEPENDENT CLP PROTEASE PROTEOLYTIC SUBUNIT"/>
    <property type="match status" value="1"/>
</dbReference>
<evidence type="ECO:0000256" key="4">
    <source>
        <dbReference type="ARBA" id="ARBA00022801"/>
    </source>
</evidence>
<dbReference type="Pfam" id="PF00574">
    <property type="entry name" value="CLP_protease"/>
    <property type="match status" value="1"/>
</dbReference>
<comment type="function">
    <text evidence="7">Cleaves peptides in various proteins in a process that requires ATP hydrolysis. Has a chymotrypsin-like activity. Plays a major role in the degradation of misfolded proteins.</text>
</comment>
<dbReference type="GO" id="GO:0004176">
    <property type="term" value="F:ATP-dependent peptidase activity"/>
    <property type="evidence" value="ECO:0007669"/>
    <property type="project" value="InterPro"/>
</dbReference>
<evidence type="ECO:0000313" key="10">
    <source>
        <dbReference type="EMBL" id="CAA9346866.1"/>
    </source>
</evidence>
<dbReference type="GO" id="GO:0004252">
    <property type="term" value="F:serine-type endopeptidase activity"/>
    <property type="evidence" value="ECO:0007669"/>
    <property type="project" value="UniProtKB-UniRule"/>
</dbReference>
<feature type="active site" description="Nucleophile" evidence="7">
    <location>
        <position position="120"/>
    </location>
</feature>
<comment type="catalytic activity">
    <reaction evidence="6 7 8">
        <text>Hydrolysis of proteins to small peptides in the presence of ATP and magnesium. alpha-casein is the usual test substrate. In the absence of ATP, only oligopeptides shorter than five residues are hydrolyzed (such as succinyl-Leu-Tyr-|-NHMec, and Leu-Tyr-Leu-|-Tyr-Trp, in which cleavage of the -Tyr-|-Leu- and -Tyr-|-Trp bonds also occurs).</text>
        <dbReference type="EC" id="3.4.21.92"/>
    </reaction>
</comment>
<dbReference type="SUPFAM" id="SSF52096">
    <property type="entry name" value="ClpP/crotonase"/>
    <property type="match status" value="1"/>
</dbReference>
<dbReference type="NCBIfam" id="NF001368">
    <property type="entry name" value="PRK00277.1"/>
    <property type="match status" value="1"/>
</dbReference>
<dbReference type="GO" id="GO:0009368">
    <property type="term" value="C:endopeptidase Clp complex"/>
    <property type="evidence" value="ECO:0007669"/>
    <property type="project" value="TreeGrafter"/>
</dbReference>
<evidence type="ECO:0000256" key="9">
    <source>
        <dbReference type="RuleBase" id="RU003567"/>
    </source>
</evidence>
<evidence type="ECO:0000256" key="8">
    <source>
        <dbReference type="PROSITE-ProRule" id="PRU10086"/>
    </source>
</evidence>
<dbReference type="InterPro" id="IPR023562">
    <property type="entry name" value="ClpP/TepA"/>
</dbReference>
<evidence type="ECO:0000256" key="1">
    <source>
        <dbReference type="ARBA" id="ARBA00007039"/>
    </source>
</evidence>
<keyword evidence="4 7" id="KW-0378">Hydrolase</keyword>
<dbReference type="CDD" id="cd07017">
    <property type="entry name" value="S14_ClpP_2"/>
    <property type="match status" value="1"/>
</dbReference>
<reference evidence="10" key="1">
    <citation type="submission" date="2020-02" db="EMBL/GenBank/DDBJ databases">
        <authorList>
            <person name="Meier V. D."/>
        </authorList>
    </citation>
    <scope>NUCLEOTIDE SEQUENCE</scope>
    <source>
        <strain evidence="10">AVDCRST_MAG24</strain>
    </source>
</reference>
<dbReference type="InterPro" id="IPR033135">
    <property type="entry name" value="ClpP_His_AS"/>
</dbReference>
<dbReference type="PANTHER" id="PTHR10381">
    <property type="entry name" value="ATP-DEPENDENT CLP PROTEASE PROTEOLYTIC SUBUNIT"/>
    <property type="match status" value="1"/>
</dbReference>
<keyword evidence="5 7" id="KW-0720">Serine protease</keyword>
<accession>A0A6J4M0M1</accession>
<keyword evidence="2 7" id="KW-0963">Cytoplasm</keyword>
<dbReference type="InterPro" id="IPR001907">
    <property type="entry name" value="ClpP"/>
</dbReference>